<keyword evidence="1" id="KW-0812">Transmembrane</keyword>
<evidence type="ECO:0000313" key="2">
    <source>
        <dbReference type="EMBL" id="POG56679.1"/>
    </source>
</evidence>
<dbReference type="EMBL" id="LOPW02000004">
    <property type="protein sequence ID" value="POG56679.1"/>
    <property type="molecule type" value="Genomic_DNA"/>
</dbReference>
<proteinExistence type="predicted"/>
<reference evidence="2" key="1">
    <citation type="submission" date="2017-08" db="EMBL/GenBank/DDBJ databases">
        <title>Haloferax marisrubri sp. nov., isolated from the Discovery deep brine-seawater interface in the Red Sea.</title>
        <authorList>
            <person name="Zhang G."/>
            <person name="Stingl U."/>
        </authorList>
    </citation>
    <scope>NUCLEOTIDE SEQUENCE [LARGE SCALE GENOMIC DNA]</scope>
    <source>
        <strain evidence="2">SB3</strain>
    </source>
</reference>
<comment type="caution">
    <text evidence="2">The sequence shown here is derived from an EMBL/GenBank/DDBJ whole genome shotgun (WGS) entry which is preliminary data.</text>
</comment>
<gene>
    <name evidence="2" type="ORF">AUR65_002300</name>
</gene>
<name>A0A2P4NU88_9EURY</name>
<keyword evidence="2" id="KW-0808">Transferase</keyword>
<dbReference type="Proteomes" id="UP000053621">
    <property type="component" value="Unassembled WGS sequence"/>
</dbReference>
<accession>A0A2P4NU88</accession>
<dbReference type="RefSeq" id="WP_004044551.1">
    <property type="nucleotide sequence ID" value="NZ_LOPW02000004.1"/>
</dbReference>
<keyword evidence="2" id="KW-0418">Kinase</keyword>
<sequence length="65" mass="6645">MTKVPLELLGIEVDTDDPGESAQNLGLGVIGVTLTMAVVGAGAYLYNTARQKAGVTDDDVNIPGV</sequence>
<keyword evidence="1" id="KW-1133">Transmembrane helix</keyword>
<keyword evidence="3" id="KW-1185">Reference proteome</keyword>
<dbReference type="OrthoDB" id="284767at2157"/>
<organism evidence="2 3">
    <name type="scientific">Haloferax marisrubri</name>
    <dbReference type="NCBI Taxonomy" id="1544719"/>
    <lineage>
        <taxon>Archaea</taxon>
        <taxon>Methanobacteriati</taxon>
        <taxon>Methanobacteriota</taxon>
        <taxon>Stenosarchaea group</taxon>
        <taxon>Halobacteria</taxon>
        <taxon>Halobacteriales</taxon>
        <taxon>Haloferacaceae</taxon>
        <taxon>Haloferax</taxon>
    </lineage>
</organism>
<dbReference type="GO" id="GO:0016301">
    <property type="term" value="F:kinase activity"/>
    <property type="evidence" value="ECO:0007669"/>
    <property type="project" value="UniProtKB-KW"/>
</dbReference>
<keyword evidence="1" id="KW-0472">Membrane</keyword>
<dbReference type="GeneID" id="8924275"/>
<feature type="transmembrane region" description="Helical" evidence="1">
    <location>
        <begin position="25"/>
        <end position="46"/>
    </location>
</feature>
<evidence type="ECO:0000313" key="3">
    <source>
        <dbReference type="Proteomes" id="UP000053621"/>
    </source>
</evidence>
<evidence type="ECO:0000256" key="1">
    <source>
        <dbReference type="SAM" id="Phobius"/>
    </source>
</evidence>
<dbReference type="AlphaFoldDB" id="A0A2P4NU88"/>
<protein>
    <submittedName>
        <fullName evidence="2">Sugar kinase</fullName>
    </submittedName>
</protein>